<feature type="transmembrane region" description="Helical" evidence="1">
    <location>
        <begin position="198"/>
        <end position="218"/>
    </location>
</feature>
<dbReference type="CDD" id="cd02440">
    <property type="entry name" value="AdoMet_MTases"/>
    <property type="match status" value="1"/>
</dbReference>
<dbReference type="Proteomes" id="UP000523196">
    <property type="component" value="Unassembled WGS sequence"/>
</dbReference>
<evidence type="ECO:0000313" key="4">
    <source>
        <dbReference type="Proteomes" id="UP000523196"/>
    </source>
</evidence>
<dbReference type="SUPFAM" id="SSF53335">
    <property type="entry name" value="S-adenosyl-L-methionine-dependent methyltransferases"/>
    <property type="match status" value="1"/>
</dbReference>
<name>A0A7W3TIT6_9GAMM</name>
<feature type="transmembrane region" description="Helical" evidence="1">
    <location>
        <begin position="168"/>
        <end position="186"/>
    </location>
</feature>
<keyword evidence="1" id="KW-1133">Transmembrane helix</keyword>
<dbReference type="Gene3D" id="3.40.50.150">
    <property type="entry name" value="Vaccinia Virus protein VP39"/>
    <property type="match status" value="1"/>
</dbReference>
<dbReference type="InterPro" id="IPR013216">
    <property type="entry name" value="Methyltransf_11"/>
</dbReference>
<comment type="caution">
    <text evidence="3">The sequence shown here is derived from an EMBL/GenBank/DDBJ whole genome shotgun (WGS) entry which is preliminary data.</text>
</comment>
<accession>A0A7W3TIT6</accession>
<keyword evidence="3" id="KW-0489">Methyltransferase</keyword>
<proteinExistence type="predicted"/>
<dbReference type="PANTHER" id="PTHR43591:SF24">
    <property type="entry name" value="2-METHOXY-6-POLYPRENYL-1,4-BENZOQUINOL METHYLASE, MITOCHONDRIAL"/>
    <property type="match status" value="1"/>
</dbReference>
<protein>
    <submittedName>
        <fullName evidence="3">Class I SAM-dependent methyltransferase</fullName>
    </submittedName>
</protein>
<reference evidence="3 4" key="1">
    <citation type="submission" date="2020-08" db="EMBL/GenBank/DDBJ databases">
        <authorList>
            <person name="Xu S."/>
            <person name="Li A."/>
        </authorList>
    </citation>
    <scope>NUCLEOTIDE SEQUENCE [LARGE SCALE GENOMIC DNA]</scope>
    <source>
        <strain evidence="3 4">119BY6-57</strain>
    </source>
</reference>
<dbReference type="GO" id="GO:0008757">
    <property type="term" value="F:S-adenosylmethionine-dependent methyltransferase activity"/>
    <property type="evidence" value="ECO:0007669"/>
    <property type="project" value="InterPro"/>
</dbReference>
<keyword evidence="4" id="KW-1185">Reference proteome</keyword>
<feature type="domain" description="Methyltransferase type 11" evidence="2">
    <location>
        <begin position="42"/>
        <end position="124"/>
    </location>
</feature>
<dbReference type="InterPro" id="IPR029063">
    <property type="entry name" value="SAM-dependent_MTases_sf"/>
</dbReference>
<keyword evidence="1" id="KW-0812">Transmembrane</keyword>
<gene>
    <name evidence="3" type="ORF">H4F98_00900</name>
</gene>
<organism evidence="3 4">
    <name type="scientific">Marilutibacter spongiae</name>
    <dbReference type="NCBI Taxonomy" id="2025720"/>
    <lineage>
        <taxon>Bacteria</taxon>
        <taxon>Pseudomonadati</taxon>
        <taxon>Pseudomonadota</taxon>
        <taxon>Gammaproteobacteria</taxon>
        <taxon>Lysobacterales</taxon>
        <taxon>Lysobacteraceae</taxon>
        <taxon>Marilutibacter</taxon>
    </lineage>
</organism>
<dbReference type="Pfam" id="PF08241">
    <property type="entry name" value="Methyltransf_11"/>
    <property type="match status" value="1"/>
</dbReference>
<keyword evidence="1" id="KW-0472">Membrane</keyword>
<evidence type="ECO:0000256" key="1">
    <source>
        <dbReference type="SAM" id="Phobius"/>
    </source>
</evidence>
<evidence type="ECO:0000313" key="3">
    <source>
        <dbReference type="EMBL" id="MBB1059126.1"/>
    </source>
</evidence>
<dbReference type="EMBL" id="JACHTF010000001">
    <property type="protein sequence ID" value="MBB1059126.1"/>
    <property type="molecule type" value="Genomic_DNA"/>
</dbReference>
<dbReference type="PANTHER" id="PTHR43591">
    <property type="entry name" value="METHYLTRANSFERASE"/>
    <property type="match status" value="1"/>
</dbReference>
<dbReference type="RefSeq" id="WP_182684780.1">
    <property type="nucleotide sequence ID" value="NZ_JACHTF010000001.1"/>
</dbReference>
<dbReference type="AlphaFoldDB" id="A0A7W3TIT6"/>
<dbReference type="GO" id="GO:0032259">
    <property type="term" value="P:methylation"/>
    <property type="evidence" value="ECO:0007669"/>
    <property type="project" value="UniProtKB-KW"/>
</dbReference>
<evidence type="ECO:0000259" key="2">
    <source>
        <dbReference type="Pfam" id="PF08241"/>
    </source>
</evidence>
<keyword evidence="3" id="KW-0808">Transferase</keyword>
<sequence length="235" mass="25756">MNMLRVVANWFSSTPLHPQWLMEDRVVPPEVAGSRGVVLDIGSATRWLRSRLDPDASYVALDYPATATALYGTRPDVHADARALPIATASIDVVVCLEVLEHVESPERALEEMHRVLKPGGIAMVSMPFLYPVHDAPHDFQRWTSHGWMARAGQAGFKVRRLEPVGHSIHAAAVLAALAVTGPLQGARAGSLSWRLPLAVPIVLLVNLSACCLAWFWPRWSAMCTGHRLLLEKGP</sequence>